<keyword evidence="4" id="KW-1003">Cell membrane</keyword>
<dbReference type="GO" id="GO:0005886">
    <property type="term" value="C:plasma membrane"/>
    <property type="evidence" value="ECO:0007669"/>
    <property type="project" value="UniProtKB-SubCell"/>
</dbReference>
<evidence type="ECO:0000313" key="16">
    <source>
        <dbReference type="Proteomes" id="UP000077755"/>
    </source>
</evidence>
<keyword evidence="5" id="KW-0433">Leucine-rich repeat</keyword>
<keyword evidence="10" id="KW-0325">Glycoprotein</keyword>
<keyword evidence="9 12" id="KW-0472">Membrane</keyword>
<dbReference type="SMART" id="SM00369">
    <property type="entry name" value="LRR_TYP"/>
    <property type="match status" value="9"/>
</dbReference>
<reference evidence="15" key="2">
    <citation type="submission" date="2022-03" db="EMBL/GenBank/DDBJ databases">
        <title>Draft title - Genomic analysis of global carrot germplasm unveils the trajectory of domestication and the origin of high carotenoid orange carrot.</title>
        <authorList>
            <person name="Iorizzo M."/>
            <person name="Ellison S."/>
            <person name="Senalik D."/>
            <person name="Macko-Podgorni A."/>
            <person name="Grzebelus D."/>
            <person name="Bostan H."/>
            <person name="Rolling W."/>
            <person name="Curaba J."/>
            <person name="Simon P."/>
        </authorList>
    </citation>
    <scope>NUCLEOTIDE SEQUENCE</scope>
    <source>
        <tissue evidence="15">Leaf</tissue>
    </source>
</reference>
<organism evidence="15 16">
    <name type="scientific">Daucus carota subsp. sativus</name>
    <name type="common">Carrot</name>
    <dbReference type="NCBI Taxonomy" id="79200"/>
    <lineage>
        <taxon>Eukaryota</taxon>
        <taxon>Viridiplantae</taxon>
        <taxon>Streptophyta</taxon>
        <taxon>Embryophyta</taxon>
        <taxon>Tracheophyta</taxon>
        <taxon>Spermatophyta</taxon>
        <taxon>Magnoliopsida</taxon>
        <taxon>eudicotyledons</taxon>
        <taxon>Gunneridae</taxon>
        <taxon>Pentapetalae</taxon>
        <taxon>asterids</taxon>
        <taxon>campanulids</taxon>
        <taxon>Apiales</taxon>
        <taxon>Apiaceae</taxon>
        <taxon>Apioideae</taxon>
        <taxon>Scandiceae</taxon>
        <taxon>Daucinae</taxon>
        <taxon>Daucus</taxon>
        <taxon>Daucus sect. Daucus</taxon>
    </lineage>
</organism>
<keyword evidence="7" id="KW-0677">Repeat</keyword>
<proteinExistence type="inferred from homology"/>
<dbReference type="FunFam" id="3.80.10.10:FF:000095">
    <property type="entry name" value="LRR receptor-like serine/threonine-protein kinase GSO1"/>
    <property type="match status" value="1"/>
</dbReference>
<dbReference type="InterPro" id="IPR032675">
    <property type="entry name" value="LRR_dom_sf"/>
</dbReference>
<evidence type="ECO:0000256" key="9">
    <source>
        <dbReference type="ARBA" id="ARBA00023136"/>
    </source>
</evidence>
<evidence type="ECO:0000256" key="5">
    <source>
        <dbReference type="ARBA" id="ARBA00022614"/>
    </source>
</evidence>
<keyword evidence="16" id="KW-1185">Reference proteome</keyword>
<evidence type="ECO:0000256" key="10">
    <source>
        <dbReference type="ARBA" id="ARBA00023180"/>
    </source>
</evidence>
<dbReference type="KEGG" id="dcr:108217539"/>
<accession>A0AAF0X1G0</accession>
<evidence type="ECO:0000256" key="8">
    <source>
        <dbReference type="ARBA" id="ARBA00022989"/>
    </source>
</evidence>
<dbReference type="AlphaFoldDB" id="A0AAF0X1G0"/>
<keyword evidence="13" id="KW-0732">Signal</keyword>
<dbReference type="FunFam" id="3.80.10.10:FF:000213">
    <property type="entry name" value="Tyrosine-sulfated glycopeptide receptor 1"/>
    <property type="match status" value="1"/>
</dbReference>
<gene>
    <name evidence="15" type="ORF">DCAR_0418217</name>
</gene>
<dbReference type="GO" id="GO:0051707">
    <property type="term" value="P:response to other organism"/>
    <property type="evidence" value="ECO:0007669"/>
    <property type="project" value="UniProtKB-ARBA"/>
</dbReference>
<dbReference type="PANTHER" id="PTHR48065:SF32">
    <property type="entry name" value="PROTEIN BRASSINOSTEROID INSENSITIVE 1-LIKE"/>
    <property type="match status" value="1"/>
</dbReference>
<dbReference type="GO" id="GO:0006952">
    <property type="term" value="P:defense response"/>
    <property type="evidence" value="ECO:0007669"/>
    <property type="project" value="UniProtKB-ARBA"/>
</dbReference>
<evidence type="ECO:0000256" key="4">
    <source>
        <dbReference type="ARBA" id="ARBA00022475"/>
    </source>
</evidence>
<evidence type="ECO:0000256" key="7">
    <source>
        <dbReference type="ARBA" id="ARBA00022737"/>
    </source>
</evidence>
<evidence type="ECO:0000256" key="2">
    <source>
        <dbReference type="ARBA" id="ARBA00004236"/>
    </source>
</evidence>
<feature type="chain" id="PRO_5042078529" description="Leucine-rich repeat-containing N-terminal plant-type domain-containing protein" evidence="13">
    <location>
        <begin position="32"/>
        <end position="968"/>
    </location>
</feature>
<feature type="domain" description="Leucine-rich repeat-containing N-terminal plant-type" evidence="14">
    <location>
        <begin position="41"/>
        <end position="92"/>
    </location>
</feature>
<name>A0AAF0X1G0_DAUCS</name>
<protein>
    <recommendedName>
        <fullName evidence="14">Leucine-rich repeat-containing N-terminal plant-type domain-containing protein</fullName>
    </recommendedName>
</protein>
<dbReference type="Pfam" id="PF08263">
    <property type="entry name" value="LRRNT_2"/>
    <property type="match status" value="1"/>
</dbReference>
<evidence type="ECO:0000259" key="14">
    <source>
        <dbReference type="Pfam" id="PF08263"/>
    </source>
</evidence>
<evidence type="ECO:0000256" key="11">
    <source>
        <dbReference type="SAM" id="MobiDB-lite"/>
    </source>
</evidence>
<dbReference type="Pfam" id="PF13855">
    <property type="entry name" value="LRR_8"/>
    <property type="match status" value="2"/>
</dbReference>
<dbReference type="PANTHER" id="PTHR48065">
    <property type="entry name" value="OS10G0469600 PROTEIN"/>
    <property type="match status" value="1"/>
</dbReference>
<dbReference type="InterPro" id="IPR001611">
    <property type="entry name" value="Leu-rich_rpt"/>
</dbReference>
<dbReference type="SUPFAM" id="SSF52058">
    <property type="entry name" value="L domain-like"/>
    <property type="match status" value="4"/>
</dbReference>
<evidence type="ECO:0000256" key="3">
    <source>
        <dbReference type="ARBA" id="ARBA00009592"/>
    </source>
</evidence>
<evidence type="ECO:0000256" key="13">
    <source>
        <dbReference type="SAM" id="SignalP"/>
    </source>
</evidence>
<comment type="subcellular location">
    <subcellularLocation>
        <location evidence="2">Cell membrane</location>
    </subcellularLocation>
    <subcellularLocation>
        <location evidence="1">Membrane</location>
        <topology evidence="1">Single-pass membrane protein</topology>
    </subcellularLocation>
</comment>
<keyword evidence="8 12" id="KW-1133">Transmembrane helix</keyword>
<reference evidence="15" key="1">
    <citation type="journal article" date="2016" name="Nat. Genet.">
        <title>A high-quality carrot genome assembly provides new insights into carotenoid accumulation and asterid genome evolution.</title>
        <authorList>
            <person name="Iorizzo M."/>
            <person name="Ellison S."/>
            <person name="Senalik D."/>
            <person name="Zeng P."/>
            <person name="Satapoomin P."/>
            <person name="Huang J."/>
            <person name="Bowman M."/>
            <person name="Iovene M."/>
            <person name="Sanseverino W."/>
            <person name="Cavagnaro P."/>
            <person name="Yildiz M."/>
            <person name="Macko-Podgorni A."/>
            <person name="Moranska E."/>
            <person name="Grzebelus E."/>
            <person name="Grzebelus D."/>
            <person name="Ashrafi H."/>
            <person name="Zheng Z."/>
            <person name="Cheng S."/>
            <person name="Spooner D."/>
            <person name="Van Deynze A."/>
            <person name="Simon P."/>
        </authorList>
    </citation>
    <scope>NUCLEOTIDE SEQUENCE</scope>
    <source>
        <tissue evidence="15">Leaf</tissue>
    </source>
</reference>
<dbReference type="Gene3D" id="3.80.10.10">
    <property type="entry name" value="Ribonuclease Inhibitor"/>
    <property type="match status" value="3"/>
</dbReference>
<sequence>MVSLASYIISILHHLFLLCIFLSRLVGSTSSYPSMEPLCHAEERMALLRFREGFEILKTASHGPSAYPKIQSWKLQGDGSTDCCSWDGVYCDQQTGHVDSLDLSSSFLYGSIDSESSLFSLSHLHSLNLADNHFNYSFIPSKIASLSRLLHLNLSSSVFSGQIPSEILKLSNLTSLDLSFNVNFSSLENLLKLETPDLRSLAGNLTNLEVLDLSMVNISSAIPDLMTKLFFLSTLGLRKCGLYGEIPIGIFQLPSLLILDVGRNRKLRGHVPEIVSSSLKLEELRLDYTDISGKLPDSIMKLKSLRILDINYCLFSGFIPATVSNMTTLTTLDLSRNYFSGKVPPLASMSQLSYLSLANNNFTGKISASFANLTSLTYLDLSTNKFSGIVPLWLMNLTYLTHLDLSFNQLMHGSVPKSLSQLQNLEYLSLSHANLSGTIEEDIFLSLKKLTYLQLSHNTLSLVDNNKTNTTLPQFKYLALSECNTRKFPSFLQFQDELEDLFLDLNQIEGLIPEWIWNKSRESMNSVWLGGNQLTGFDHNPGVLPWTRLRVLDLSDNMMEGPPPVLPASTLAFFASGNRMTGEISPLICNAKTLIVLEMSNNNLVGEIPSCLGNSSHDLMILNLKGNHFKGIIPEMSSEGLTMLDLSQNQLQGKVPRSLANCTLLQVLDLGDNQIDDSFPLWLGTLPELQVLILRSNMFHGTIENHTTNSEFPKLRIIDLYNNSFAGDLPLEHFKNCDAMKFKVDKLAYMDVIVLPSIAGWILSVDYTMTITNKGVKLLYEKVSNLITFVDLSSNKFTGKIPDSMESFKNLHFLNLSNNVLNGAIPPSTGNLTALESFDISKNILTGEIPPQLAGLGFLAIFNVSFNHLTGPIPQGKQFSSFQNDSYKGNMALCGSPLSRKCGEQPTPSPPLSSEEDSDSDPFLNVVDVIILSIGFGSGLVVGIVYGDKLATKCCKYVSICFFSKLLK</sequence>
<dbReference type="SMART" id="SM00365">
    <property type="entry name" value="LRR_SD22"/>
    <property type="match status" value="5"/>
</dbReference>
<dbReference type="Pfam" id="PF00560">
    <property type="entry name" value="LRR_1"/>
    <property type="match status" value="6"/>
</dbReference>
<evidence type="ECO:0000256" key="1">
    <source>
        <dbReference type="ARBA" id="ARBA00004167"/>
    </source>
</evidence>
<dbReference type="InterPro" id="IPR003591">
    <property type="entry name" value="Leu-rich_rpt_typical-subtyp"/>
</dbReference>
<comment type="similarity">
    <text evidence="3">Belongs to the RLP family.</text>
</comment>
<keyword evidence="6 12" id="KW-0812">Transmembrane</keyword>
<evidence type="ECO:0000313" key="15">
    <source>
        <dbReference type="EMBL" id="WOG98871.1"/>
    </source>
</evidence>
<evidence type="ECO:0000256" key="6">
    <source>
        <dbReference type="ARBA" id="ARBA00022692"/>
    </source>
</evidence>
<dbReference type="Proteomes" id="UP000077755">
    <property type="component" value="Chromosome 4"/>
</dbReference>
<evidence type="ECO:0000256" key="12">
    <source>
        <dbReference type="SAM" id="Phobius"/>
    </source>
</evidence>
<dbReference type="EMBL" id="CP093346">
    <property type="protein sequence ID" value="WOG98871.1"/>
    <property type="molecule type" value="Genomic_DNA"/>
</dbReference>
<feature type="region of interest" description="Disordered" evidence="11">
    <location>
        <begin position="900"/>
        <end position="919"/>
    </location>
</feature>
<feature type="signal peptide" evidence="13">
    <location>
        <begin position="1"/>
        <end position="31"/>
    </location>
</feature>
<feature type="transmembrane region" description="Helical" evidence="12">
    <location>
        <begin position="923"/>
        <end position="946"/>
    </location>
</feature>
<dbReference type="InterPro" id="IPR013210">
    <property type="entry name" value="LRR_N_plant-typ"/>
</dbReference>